<dbReference type="EMBL" id="KL363224">
    <property type="protein sequence ID" value="KFD52741.1"/>
    <property type="molecule type" value="Genomic_DNA"/>
</dbReference>
<evidence type="ECO:0000313" key="1">
    <source>
        <dbReference type="EMBL" id="KFD52741.1"/>
    </source>
</evidence>
<keyword evidence="2" id="KW-1185">Reference proteome</keyword>
<dbReference type="Proteomes" id="UP000030764">
    <property type="component" value="Unassembled WGS sequence"/>
</dbReference>
<name>A0A085M695_9BILA</name>
<proteinExistence type="predicted"/>
<evidence type="ECO:0000313" key="2">
    <source>
        <dbReference type="Proteomes" id="UP000030764"/>
    </source>
</evidence>
<organism evidence="1 2">
    <name type="scientific">Trichuris suis</name>
    <name type="common">pig whipworm</name>
    <dbReference type="NCBI Taxonomy" id="68888"/>
    <lineage>
        <taxon>Eukaryota</taxon>
        <taxon>Metazoa</taxon>
        <taxon>Ecdysozoa</taxon>
        <taxon>Nematoda</taxon>
        <taxon>Enoplea</taxon>
        <taxon>Dorylaimia</taxon>
        <taxon>Trichinellida</taxon>
        <taxon>Trichuridae</taxon>
        <taxon>Trichuris</taxon>
    </lineage>
</organism>
<protein>
    <submittedName>
        <fullName evidence="1">Uncharacterized protein</fullName>
    </submittedName>
</protein>
<accession>A0A085M695</accession>
<gene>
    <name evidence="1" type="ORF">M513_06397</name>
</gene>
<reference evidence="1 2" key="1">
    <citation type="journal article" date="2014" name="Nat. Genet.">
        <title>Genome and transcriptome of the porcine whipworm Trichuris suis.</title>
        <authorList>
            <person name="Jex A.R."/>
            <person name="Nejsum P."/>
            <person name="Schwarz E.M."/>
            <person name="Hu L."/>
            <person name="Young N.D."/>
            <person name="Hall R.S."/>
            <person name="Korhonen P.K."/>
            <person name="Liao S."/>
            <person name="Thamsborg S."/>
            <person name="Xia J."/>
            <person name="Xu P."/>
            <person name="Wang S."/>
            <person name="Scheerlinck J.P."/>
            <person name="Hofmann A."/>
            <person name="Sternberg P.W."/>
            <person name="Wang J."/>
            <person name="Gasser R.B."/>
        </authorList>
    </citation>
    <scope>NUCLEOTIDE SEQUENCE [LARGE SCALE GENOMIC DNA]</scope>
    <source>
        <strain evidence="1">DCEP-RM93M</strain>
    </source>
</reference>
<dbReference type="AlphaFoldDB" id="A0A085M695"/>
<sequence>MSVSASGELAYEGGEVRLTKENDCPAETSFLYDVNAVPRTTWEIVPVNLFFHIRSSQPALLARKEIELAADHCAISGPL</sequence>